<dbReference type="SUPFAM" id="SSF116726">
    <property type="entry name" value="TrkA C-terminal domain-like"/>
    <property type="match status" value="2"/>
</dbReference>
<evidence type="ECO:0000313" key="3">
    <source>
        <dbReference type="Proteomes" id="UP000008136"/>
    </source>
</evidence>
<name>F2KMM1_ARCVS</name>
<dbReference type="AlphaFoldDB" id="F2KMM1"/>
<dbReference type="eggNOG" id="arCOG01963">
    <property type="taxonomic scope" value="Archaea"/>
</dbReference>
<dbReference type="InterPro" id="IPR050144">
    <property type="entry name" value="AAE_transporter"/>
</dbReference>
<dbReference type="Pfam" id="PF02080">
    <property type="entry name" value="TrkA_C"/>
    <property type="match status" value="2"/>
</dbReference>
<feature type="domain" description="RCK C-terminal" evidence="1">
    <location>
        <begin position="308"/>
        <end position="394"/>
    </location>
</feature>
<dbReference type="InterPro" id="IPR026022">
    <property type="entry name" value="PhoU_dom"/>
</dbReference>
<accession>F2KMM1</accession>
<sequence length="400" mass="44970">MDKKMRRTVKDLLIEIKDTSEVIVDLAYSAILFDNEDIAEEVLDLENRMNSLLKQIRIVSILAARRVDEAESVSTVLQIANASQKISNAAGDIAILVLRGFQLPKDMVKIALLKSEETVAKATVSEVSELAGKTLGEARLHTLTGMKVIAIRRGYEWIFDPDRDTKIYKGDTLFAKGDISGVPKFFKFVTGEERKIDETEPELEVEDLDRAVDILIEMKNLSELAVDLSYLSLLYYNDEIAQEVGYIEEKVDNMKYELQHWVLESSKHFKGEELKPLVALLDIAYASETIADSAKEIAQIVIEKMEIHPIFKEAMREADEIITIVEVTRQSSLDGKTLGEAKVETNTGMHVVAIKRGHRWITHPTASTKIQSGDLLIVKGTREGEQLLRRLCAAKAQKVR</sequence>
<dbReference type="InterPro" id="IPR036721">
    <property type="entry name" value="RCK_C_sf"/>
</dbReference>
<dbReference type="PANTHER" id="PTHR30445:SF8">
    <property type="entry name" value="K(+)_H(+) ANTIPORTER SUBUNIT KHTT"/>
    <property type="match status" value="1"/>
</dbReference>
<gene>
    <name evidence="2" type="ordered locus">Arcve_1211</name>
</gene>
<dbReference type="InterPro" id="IPR006037">
    <property type="entry name" value="RCK_C"/>
</dbReference>
<dbReference type="Proteomes" id="UP000008136">
    <property type="component" value="Chromosome"/>
</dbReference>
<keyword evidence="3" id="KW-1185">Reference proteome</keyword>
<feature type="domain" description="RCK C-terminal" evidence="1">
    <location>
        <begin position="105"/>
        <end position="191"/>
    </location>
</feature>
<protein>
    <submittedName>
        <fullName evidence="2">TrkA-C domain protein</fullName>
    </submittedName>
</protein>
<dbReference type="GO" id="GO:0006813">
    <property type="term" value="P:potassium ion transport"/>
    <property type="evidence" value="ECO:0007669"/>
    <property type="project" value="InterPro"/>
</dbReference>
<dbReference type="HOGENOM" id="CLU_057266_0_0_2"/>
<dbReference type="EMBL" id="CP002588">
    <property type="protein sequence ID" value="AEA47218.1"/>
    <property type="molecule type" value="Genomic_DNA"/>
</dbReference>
<organism evidence="2 3">
    <name type="scientific">Archaeoglobus veneficus (strain DSM 11195 / SNP6)</name>
    <dbReference type="NCBI Taxonomy" id="693661"/>
    <lineage>
        <taxon>Archaea</taxon>
        <taxon>Methanobacteriati</taxon>
        <taxon>Methanobacteriota</taxon>
        <taxon>Archaeoglobi</taxon>
        <taxon>Archaeoglobales</taxon>
        <taxon>Archaeoglobaceae</taxon>
        <taxon>Archaeoglobus</taxon>
    </lineage>
</organism>
<proteinExistence type="predicted"/>
<dbReference type="STRING" id="693661.Arcve_1211"/>
<dbReference type="GO" id="GO:0008324">
    <property type="term" value="F:monoatomic cation transmembrane transporter activity"/>
    <property type="evidence" value="ECO:0007669"/>
    <property type="project" value="InterPro"/>
</dbReference>
<dbReference type="SUPFAM" id="SSF109755">
    <property type="entry name" value="PhoU-like"/>
    <property type="match status" value="2"/>
</dbReference>
<evidence type="ECO:0000313" key="2">
    <source>
        <dbReference type="EMBL" id="AEA47218.1"/>
    </source>
</evidence>
<dbReference type="Pfam" id="PF01895">
    <property type="entry name" value="PhoU"/>
    <property type="match status" value="2"/>
</dbReference>
<dbReference type="PANTHER" id="PTHR30445">
    <property type="entry name" value="K(+)_H(+) ANTIPORTER SUBUNIT KHTT"/>
    <property type="match status" value="1"/>
</dbReference>
<dbReference type="InterPro" id="IPR038078">
    <property type="entry name" value="PhoU-like_sf"/>
</dbReference>
<dbReference type="Gene3D" id="3.30.70.1450">
    <property type="entry name" value="Regulator of K+ conductance, C-terminal domain"/>
    <property type="match status" value="2"/>
</dbReference>
<dbReference type="KEGG" id="ave:Arcve_1211"/>
<dbReference type="Gene3D" id="1.20.58.220">
    <property type="entry name" value="Phosphate transport system protein phou homolog 2, domain 2"/>
    <property type="match status" value="2"/>
</dbReference>
<evidence type="ECO:0000259" key="1">
    <source>
        <dbReference type="PROSITE" id="PS51202"/>
    </source>
</evidence>
<dbReference type="PROSITE" id="PS51202">
    <property type="entry name" value="RCK_C"/>
    <property type="match status" value="2"/>
</dbReference>
<reference evidence="2 3" key="1">
    <citation type="submission" date="2011-03" db="EMBL/GenBank/DDBJ databases">
        <title>The complete genome of Archaeoglobus veneficus SNP6.</title>
        <authorList>
            <consortium name="US DOE Joint Genome Institute (JGI-PGF)"/>
            <person name="Lucas S."/>
            <person name="Copeland A."/>
            <person name="Lapidus A."/>
            <person name="Bruce D."/>
            <person name="Goodwin L."/>
            <person name="Pitluck S."/>
            <person name="Kyrpides N."/>
            <person name="Mavromatis K."/>
            <person name="Pagani I."/>
            <person name="Ivanova N."/>
            <person name="Mikhailova N."/>
            <person name="Lu M."/>
            <person name="Detter J.C."/>
            <person name="Tapia R."/>
            <person name="Han C."/>
            <person name="Land M."/>
            <person name="Hauser L."/>
            <person name="Markowitz V."/>
            <person name="Cheng J.-F."/>
            <person name="Hugenholtz P."/>
            <person name="Woyke T."/>
            <person name="Wu D."/>
            <person name="Spring S."/>
            <person name="Brambilla E."/>
            <person name="Klenk H.-P."/>
            <person name="Eisen J.A."/>
        </authorList>
    </citation>
    <scope>NUCLEOTIDE SEQUENCE [LARGE SCALE GENOMIC DNA]</scope>
    <source>
        <strain>SNP6</strain>
    </source>
</reference>